<evidence type="ECO:0000256" key="1">
    <source>
        <dbReference type="SAM" id="MobiDB-lite"/>
    </source>
</evidence>
<name>A0A2H3B7U2_9AGAR</name>
<feature type="region of interest" description="Disordered" evidence="1">
    <location>
        <begin position="1"/>
        <end position="23"/>
    </location>
</feature>
<keyword evidence="3" id="KW-1185">Reference proteome</keyword>
<dbReference type="AlphaFoldDB" id="A0A2H3B7U2"/>
<dbReference type="Proteomes" id="UP000218334">
    <property type="component" value="Unassembled WGS sequence"/>
</dbReference>
<dbReference type="STRING" id="1076256.A0A2H3B7U2"/>
<protein>
    <submittedName>
        <fullName evidence="2">Uncharacterized protein</fullName>
    </submittedName>
</protein>
<accession>A0A2H3B7U2</accession>
<reference evidence="3" key="1">
    <citation type="journal article" date="2017" name="Nat. Ecol. Evol.">
        <title>Genome expansion and lineage-specific genetic innovations in the forest pathogenic fungi Armillaria.</title>
        <authorList>
            <person name="Sipos G."/>
            <person name="Prasanna A.N."/>
            <person name="Walter M.C."/>
            <person name="O'Connor E."/>
            <person name="Balint B."/>
            <person name="Krizsan K."/>
            <person name="Kiss B."/>
            <person name="Hess J."/>
            <person name="Varga T."/>
            <person name="Slot J."/>
            <person name="Riley R."/>
            <person name="Boka B."/>
            <person name="Rigling D."/>
            <person name="Barry K."/>
            <person name="Lee J."/>
            <person name="Mihaltcheva S."/>
            <person name="LaButti K."/>
            <person name="Lipzen A."/>
            <person name="Waldron R."/>
            <person name="Moloney N.M."/>
            <person name="Sperisen C."/>
            <person name="Kredics L."/>
            <person name="Vagvoelgyi C."/>
            <person name="Patrignani A."/>
            <person name="Fitzpatrick D."/>
            <person name="Nagy I."/>
            <person name="Doyle S."/>
            <person name="Anderson J.B."/>
            <person name="Grigoriev I.V."/>
            <person name="Gueldener U."/>
            <person name="Muensterkoetter M."/>
            <person name="Nagy L.G."/>
        </authorList>
    </citation>
    <scope>NUCLEOTIDE SEQUENCE [LARGE SCALE GENOMIC DNA]</scope>
    <source>
        <strain evidence="3">28-4</strain>
    </source>
</reference>
<proteinExistence type="predicted"/>
<dbReference type="EMBL" id="KZ293495">
    <property type="protein sequence ID" value="PBK59933.1"/>
    <property type="molecule type" value="Genomic_DNA"/>
</dbReference>
<gene>
    <name evidence="2" type="ORF">ARMSODRAFT_1027046</name>
</gene>
<evidence type="ECO:0000313" key="2">
    <source>
        <dbReference type="EMBL" id="PBK59933.1"/>
    </source>
</evidence>
<sequence>MDSNPDLQGVLWGDSSDNPMRSLNSTTLSSPALSGINNDYFCVNVDNSSFDMDVNFLHSQWPDFSGTESDSSWNTGSEGGDLSQVMQALGLSDMFVTPDQSAQIVAESPSVSSDTSSDSLSLAPSDQLAADAIRYENELAGDCHMTTTPTSDLRLTLSAPPALPNIENLPRQARQRRVPTPKEVITLCGAEKDLGPPQWHQESLMAMRDQSLGPAWLSLVKKWYKLESDMWKVKATTEGKYPLGKRQPQELTKWLDGSYCFDAELFIADASRYGMQLVDWWNQLNPAWRRSNDNSGLPKPDYSKPLKCLRKGGCQGIVTIIFGLFWWGRACRGMEQLWFRMVEEVSKTIDLLM</sequence>
<organism evidence="2 3">
    <name type="scientific">Armillaria solidipes</name>
    <dbReference type="NCBI Taxonomy" id="1076256"/>
    <lineage>
        <taxon>Eukaryota</taxon>
        <taxon>Fungi</taxon>
        <taxon>Dikarya</taxon>
        <taxon>Basidiomycota</taxon>
        <taxon>Agaricomycotina</taxon>
        <taxon>Agaricomycetes</taxon>
        <taxon>Agaricomycetidae</taxon>
        <taxon>Agaricales</taxon>
        <taxon>Marasmiineae</taxon>
        <taxon>Physalacriaceae</taxon>
        <taxon>Armillaria</taxon>
    </lineage>
</organism>
<evidence type="ECO:0000313" key="3">
    <source>
        <dbReference type="Proteomes" id="UP000218334"/>
    </source>
</evidence>